<gene>
    <name evidence="1" type="ordered locus">Os02g0199732</name>
    <name evidence="1" type="ORF">OSNPB_020199732</name>
</gene>
<name>A0A0P0VG10_ORYSJ</name>
<dbReference type="EMBL" id="AP014958">
    <property type="protein sequence ID" value="BAS77502.1"/>
    <property type="molecule type" value="Genomic_DNA"/>
</dbReference>
<keyword evidence="2" id="KW-1185">Reference proteome</keyword>
<organism evidence="1 2">
    <name type="scientific">Oryza sativa subsp. japonica</name>
    <name type="common">Rice</name>
    <dbReference type="NCBI Taxonomy" id="39947"/>
    <lineage>
        <taxon>Eukaryota</taxon>
        <taxon>Viridiplantae</taxon>
        <taxon>Streptophyta</taxon>
        <taxon>Embryophyta</taxon>
        <taxon>Tracheophyta</taxon>
        <taxon>Spermatophyta</taxon>
        <taxon>Magnoliopsida</taxon>
        <taxon>Liliopsida</taxon>
        <taxon>Poales</taxon>
        <taxon>Poaceae</taxon>
        <taxon>BOP clade</taxon>
        <taxon>Oryzoideae</taxon>
        <taxon>Oryzeae</taxon>
        <taxon>Oryzinae</taxon>
        <taxon>Oryza</taxon>
        <taxon>Oryza sativa</taxon>
    </lineage>
</organism>
<reference evidence="1 2" key="2">
    <citation type="journal article" date="2013" name="Plant Cell Physiol.">
        <title>Rice Annotation Project Database (RAP-DB): an integrative and interactive database for rice genomics.</title>
        <authorList>
            <person name="Sakai H."/>
            <person name="Lee S.S."/>
            <person name="Tanaka T."/>
            <person name="Numa H."/>
            <person name="Kim J."/>
            <person name="Kawahara Y."/>
            <person name="Wakimoto H."/>
            <person name="Yang C.C."/>
            <person name="Iwamoto M."/>
            <person name="Abe T."/>
            <person name="Yamada Y."/>
            <person name="Muto A."/>
            <person name="Inokuchi H."/>
            <person name="Ikemura T."/>
            <person name="Matsumoto T."/>
            <person name="Sasaki T."/>
            <person name="Itoh T."/>
        </authorList>
    </citation>
    <scope>NUCLEOTIDE SEQUENCE [LARGE SCALE GENOMIC DNA]</scope>
    <source>
        <strain evidence="2">cv. Nipponbare</strain>
    </source>
</reference>
<protein>
    <submittedName>
        <fullName evidence="1">Os02g0199732 protein</fullName>
    </submittedName>
</protein>
<dbReference type="InParanoid" id="A0A0P0VG10"/>
<evidence type="ECO:0000313" key="2">
    <source>
        <dbReference type="Proteomes" id="UP000059680"/>
    </source>
</evidence>
<accession>A0A0P0VG10</accession>
<reference evidence="1 2" key="3">
    <citation type="journal article" date="2013" name="Rice">
        <title>Improvement of the Oryza sativa Nipponbare reference genome using next generation sequence and optical map data.</title>
        <authorList>
            <person name="Kawahara Y."/>
            <person name="de la Bastide M."/>
            <person name="Hamilton J.P."/>
            <person name="Kanamori H."/>
            <person name="McCombie W.R."/>
            <person name="Ouyang S."/>
            <person name="Schwartz D.C."/>
            <person name="Tanaka T."/>
            <person name="Wu J."/>
            <person name="Zhou S."/>
            <person name="Childs K.L."/>
            <person name="Davidson R.M."/>
            <person name="Lin H."/>
            <person name="Quesada-Ocampo L."/>
            <person name="Vaillancourt B."/>
            <person name="Sakai H."/>
            <person name="Lee S.S."/>
            <person name="Kim J."/>
            <person name="Numa H."/>
            <person name="Itoh T."/>
            <person name="Buell C.R."/>
            <person name="Matsumoto T."/>
        </authorList>
    </citation>
    <scope>NUCLEOTIDE SEQUENCE [LARGE SCALE GENOMIC DNA]</scope>
    <source>
        <strain evidence="2">cv. Nipponbare</strain>
    </source>
</reference>
<proteinExistence type="predicted"/>
<reference evidence="2" key="1">
    <citation type="journal article" date="2005" name="Nature">
        <title>The map-based sequence of the rice genome.</title>
        <authorList>
            <consortium name="International rice genome sequencing project (IRGSP)"/>
            <person name="Matsumoto T."/>
            <person name="Wu J."/>
            <person name="Kanamori H."/>
            <person name="Katayose Y."/>
            <person name="Fujisawa M."/>
            <person name="Namiki N."/>
            <person name="Mizuno H."/>
            <person name="Yamamoto K."/>
            <person name="Antonio B.A."/>
            <person name="Baba T."/>
            <person name="Sakata K."/>
            <person name="Nagamura Y."/>
            <person name="Aoki H."/>
            <person name="Arikawa K."/>
            <person name="Arita K."/>
            <person name="Bito T."/>
            <person name="Chiden Y."/>
            <person name="Fujitsuka N."/>
            <person name="Fukunaka R."/>
            <person name="Hamada M."/>
            <person name="Harada C."/>
            <person name="Hayashi A."/>
            <person name="Hijishita S."/>
            <person name="Honda M."/>
            <person name="Hosokawa S."/>
            <person name="Ichikawa Y."/>
            <person name="Idonuma A."/>
            <person name="Iijima M."/>
            <person name="Ikeda M."/>
            <person name="Ikeno M."/>
            <person name="Ito K."/>
            <person name="Ito S."/>
            <person name="Ito T."/>
            <person name="Ito Y."/>
            <person name="Ito Y."/>
            <person name="Iwabuchi A."/>
            <person name="Kamiya K."/>
            <person name="Karasawa W."/>
            <person name="Kurita K."/>
            <person name="Katagiri S."/>
            <person name="Kikuta A."/>
            <person name="Kobayashi H."/>
            <person name="Kobayashi N."/>
            <person name="Machita K."/>
            <person name="Maehara T."/>
            <person name="Masukawa M."/>
            <person name="Mizubayashi T."/>
            <person name="Mukai Y."/>
            <person name="Nagasaki H."/>
            <person name="Nagata Y."/>
            <person name="Naito S."/>
            <person name="Nakashima M."/>
            <person name="Nakama Y."/>
            <person name="Nakamichi Y."/>
            <person name="Nakamura M."/>
            <person name="Meguro A."/>
            <person name="Negishi M."/>
            <person name="Ohta I."/>
            <person name="Ohta T."/>
            <person name="Okamoto M."/>
            <person name="Ono N."/>
            <person name="Saji S."/>
            <person name="Sakaguchi M."/>
            <person name="Sakai K."/>
            <person name="Shibata M."/>
            <person name="Shimokawa T."/>
            <person name="Song J."/>
            <person name="Takazaki Y."/>
            <person name="Terasawa K."/>
            <person name="Tsugane M."/>
            <person name="Tsuji K."/>
            <person name="Ueda S."/>
            <person name="Waki K."/>
            <person name="Yamagata H."/>
            <person name="Yamamoto M."/>
            <person name="Yamamoto S."/>
            <person name="Yamane H."/>
            <person name="Yoshiki S."/>
            <person name="Yoshihara R."/>
            <person name="Yukawa K."/>
            <person name="Zhong H."/>
            <person name="Yano M."/>
            <person name="Yuan Q."/>
            <person name="Ouyang S."/>
            <person name="Liu J."/>
            <person name="Jones K.M."/>
            <person name="Gansberger K."/>
            <person name="Moffat K."/>
            <person name="Hill J."/>
            <person name="Bera J."/>
            <person name="Fadrosh D."/>
            <person name="Jin S."/>
            <person name="Johri S."/>
            <person name="Kim M."/>
            <person name="Overton L."/>
            <person name="Reardon M."/>
            <person name="Tsitrin T."/>
            <person name="Vuong H."/>
            <person name="Weaver B."/>
            <person name="Ciecko A."/>
            <person name="Tallon L."/>
            <person name="Jackson J."/>
            <person name="Pai G."/>
            <person name="Aken S.V."/>
            <person name="Utterback T."/>
            <person name="Reidmuller S."/>
            <person name="Feldblyum T."/>
            <person name="Hsiao J."/>
            <person name="Zismann V."/>
            <person name="Iobst S."/>
            <person name="de Vazeille A.R."/>
            <person name="Buell C.R."/>
            <person name="Ying K."/>
            <person name="Li Y."/>
            <person name="Lu T."/>
            <person name="Huang Y."/>
            <person name="Zhao Q."/>
            <person name="Feng Q."/>
            <person name="Zhang L."/>
            <person name="Zhu J."/>
            <person name="Weng Q."/>
            <person name="Mu J."/>
            <person name="Lu Y."/>
            <person name="Fan D."/>
            <person name="Liu Y."/>
            <person name="Guan J."/>
            <person name="Zhang Y."/>
            <person name="Yu S."/>
            <person name="Liu X."/>
            <person name="Zhang Y."/>
            <person name="Hong G."/>
            <person name="Han B."/>
            <person name="Choisne N."/>
            <person name="Demange N."/>
            <person name="Orjeda G."/>
            <person name="Samain S."/>
            <person name="Cattolico L."/>
            <person name="Pelletier E."/>
            <person name="Couloux A."/>
            <person name="Segurens B."/>
            <person name="Wincker P."/>
            <person name="D'Hont A."/>
            <person name="Scarpelli C."/>
            <person name="Weissenbach J."/>
            <person name="Salanoubat M."/>
            <person name="Quetier F."/>
            <person name="Yu Y."/>
            <person name="Kim H.R."/>
            <person name="Rambo T."/>
            <person name="Currie J."/>
            <person name="Collura K."/>
            <person name="Luo M."/>
            <person name="Yang T."/>
            <person name="Ammiraju J.S.S."/>
            <person name="Engler F."/>
            <person name="Soderlund C."/>
            <person name="Wing R.A."/>
            <person name="Palmer L.E."/>
            <person name="de la Bastide M."/>
            <person name="Spiegel L."/>
            <person name="Nascimento L."/>
            <person name="Zutavern T."/>
            <person name="O'Shaughnessy A."/>
            <person name="Dike S."/>
            <person name="Dedhia N."/>
            <person name="Preston R."/>
            <person name="Balija V."/>
            <person name="McCombie W.R."/>
            <person name="Chow T."/>
            <person name="Chen H."/>
            <person name="Chung M."/>
            <person name="Chen C."/>
            <person name="Shaw J."/>
            <person name="Wu H."/>
            <person name="Hsiao K."/>
            <person name="Chao Y."/>
            <person name="Chu M."/>
            <person name="Cheng C."/>
            <person name="Hour A."/>
            <person name="Lee P."/>
            <person name="Lin S."/>
            <person name="Lin Y."/>
            <person name="Liou J."/>
            <person name="Liu S."/>
            <person name="Hsing Y."/>
            <person name="Raghuvanshi S."/>
            <person name="Mohanty A."/>
            <person name="Bharti A.K."/>
            <person name="Gaur A."/>
            <person name="Gupta V."/>
            <person name="Kumar D."/>
            <person name="Ravi V."/>
            <person name="Vij S."/>
            <person name="Kapur A."/>
            <person name="Khurana P."/>
            <person name="Khurana P."/>
            <person name="Khurana J.P."/>
            <person name="Tyagi A.K."/>
            <person name="Gaikwad K."/>
            <person name="Singh A."/>
            <person name="Dalal V."/>
            <person name="Srivastava S."/>
            <person name="Dixit A."/>
            <person name="Pal A.K."/>
            <person name="Ghazi I.A."/>
            <person name="Yadav M."/>
            <person name="Pandit A."/>
            <person name="Bhargava A."/>
            <person name="Sureshbabu K."/>
            <person name="Batra K."/>
            <person name="Sharma T.R."/>
            <person name="Mohapatra T."/>
            <person name="Singh N.K."/>
            <person name="Messing J."/>
            <person name="Nelson A.B."/>
            <person name="Fuks G."/>
            <person name="Kavchok S."/>
            <person name="Keizer G."/>
            <person name="Linton E."/>
            <person name="Llaca V."/>
            <person name="Song R."/>
            <person name="Tanyolac B."/>
            <person name="Young S."/>
            <person name="Ho-Il K."/>
            <person name="Hahn J.H."/>
            <person name="Sangsakoo G."/>
            <person name="Vanavichit A."/>
            <person name="de Mattos Luiz.A.T."/>
            <person name="Zimmer P.D."/>
            <person name="Malone G."/>
            <person name="Dellagostin O."/>
            <person name="de Oliveira A.C."/>
            <person name="Bevan M."/>
            <person name="Bancroft I."/>
            <person name="Minx P."/>
            <person name="Cordum H."/>
            <person name="Wilson R."/>
            <person name="Cheng Z."/>
            <person name="Jin W."/>
            <person name="Jiang J."/>
            <person name="Leong S.A."/>
            <person name="Iwama H."/>
            <person name="Gojobori T."/>
            <person name="Itoh T."/>
            <person name="Niimura Y."/>
            <person name="Fujii Y."/>
            <person name="Habara T."/>
            <person name="Sakai H."/>
            <person name="Sato Y."/>
            <person name="Wilson G."/>
            <person name="Kumar K."/>
            <person name="McCouch S."/>
            <person name="Juretic N."/>
            <person name="Hoen D."/>
            <person name="Wright S."/>
            <person name="Bruskiewich R."/>
            <person name="Bureau T."/>
            <person name="Miyao A."/>
            <person name="Hirochika H."/>
            <person name="Nishikawa T."/>
            <person name="Kadowaki K."/>
            <person name="Sugiura M."/>
            <person name="Burr B."/>
            <person name="Sasaki T."/>
        </authorList>
    </citation>
    <scope>NUCLEOTIDE SEQUENCE [LARGE SCALE GENOMIC DNA]</scope>
    <source>
        <strain evidence="2">cv. Nipponbare</strain>
    </source>
</reference>
<dbReference type="PaxDb" id="39947-A0A0P0VG10"/>
<dbReference type="Proteomes" id="UP000059680">
    <property type="component" value="Chromosome 2"/>
</dbReference>
<sequence>MGNVPPAGGRRQRAWWWGASDTDTQIQALTDGYNVGEGGSYWGRCMLVCGGGGLLLAMTVGEVWRYGRSSAAVVTVQMPTLASWPPVVAVWHSCDNYVCGLVGCVGVDREP</sequence>
<dbReference type="AlphaFoldDB" id="A0A0P0VG10"/>
<evidence type="ECO:0000313" key="1">
    <source>
        <dbReference type="EMBL" id="BAS77502.1"/>
    </source>
</evidence>